<dbReference type="InterPro" id="IPR050268">
    <property type="entry name" value="NADH-dep_flavin_reductase"/>
</dbReference>
<evidence type="ECO:0000259" key="2">
    <source>
        <dbReference type="SMART" id="SM00903"/>
    </source>
</evidence>
<gene>
    <name evidence="3" type="ORF">F8O05_00780</name>
</gene>
<dbReference type="SUPFAM" id="SSF50475">
    <property type="entry name" value="FMN-binding split barrel"/>
    <property type="match status" value="1"/>
</dbReference>
<reference evidence="3 4" key="1">
    <citation type="submission" date="2019-09" db="EMBL/GenBank/DDBJ databases">
        <title>Phylogeny of genus Pseudoclavibacter and closely related genus.</title>
        <authorList>
            <person name="Li Y."/>
        </authorList>
    </citation>
    <scope>NUCLEOTIDE SEQUENCE [LARGE SCALE GENOMIC DNA]</scope>
    <source>
        <strain evidence="3 4">KCTC 13959</strain>
    </source>
</reference>
<dbReference type="Proteomes" id="UP000433493">
    <property type="component" value="Unassembled WGS sequence"/>
</dbReference>
<feature type="domain" description="Flavin reductase like" evidence="2">
    <location>
        <begin position="15"/>
        <end position="161"/>
    </location>
</feature>
<dbReference type="PANTHER" id="PTHR30466:SF1">
    <property type="entry name" value="FMN REDUCTASE (NADH) RUTF"/>
    <property type="match status" value="1"/>
</dbReference>
<protein>
    <submittedName>
        <fullName evidence="3">4-hydroxyphenylacetate 3-monooxygenase reductase subunit</fullName>
    </submittedName>
</protein>
<dbReference type="SMART" id="SM00903">
    <property type="entry name" value="Flavin_Reduct"/>
    <property type="match status" value="1"/>
</dbReference>
<sequence>MNELTPFQREFRQAMSSRTSAVNIITTAGDHGRLGLTVTAACSVTDEPPTVLVCVNRKSATRDIFVKNGRMGLNILAGEQEELARHFSGQTNVPMAERFEWDLWEDLSGVPVLRDARVALAGRVANSVEQGTHTVLFLEVEGIRMRDDAAGLVYDRRNFHLVGA</sequence>
<dbReference type="Pfam" id="PF01613">
    <property type="entry name" value="Flavin_Reduct"/>
    <property type="match status" value="1"/>
</dbReference>
<dbReference type="OrthoDB" id="6401628at2"/>
<dbReference type="GO" id="GO:0006208">
    <property type="term" value="P:pyrimidine nucleobase catabolic process"/>
    <property type="evidence" value="ECO:0007669"/>
    <property type="project" value="TreeGrafter"/>
</dbReference>
<accession>A0A7J5BF40</accession>
<dbReference type="GO" id="GO:0004497">
    <property type="term" value="F:monooxygenase activity"/>
    <property type="evidence" value="ECO:0007669"/>
    <property type="project" value="UniProtKB-KW"/>
</dbReference>
<keyword evidence="1" id="KW-0560">Oxidoreductase</keyword>
<dbReference type="InterPro" id="IPR002563">
    <property type="entry name" value="Flavin_Rdtase-like_dom"/>
</dbReference>
<dbReference type="GO" id="GO:0042602">
    <property type="term" value="F:riboflavin reductase (NADPH) activity"/>
    <property type="evidence" value="ECO:0007669"/>
    <property type="project" value="TreeGrafter"/>
</dbReference>
<keyword evidence="4" id="KW-1185">Reference proteome</keyword>
<dbReference type="InterPro" id="IPR012349">
    <property type="entry name" value="Split_barrel_FMN-bd"/>
</dbReference>
<evidence type="ECO:0000313" key="4">
    <source>
        <dbReference type="Proteomes" id="UP000433493"/>
    </source>
</evidence>
<comment type="caution">
    <text evidence="3">The sequence shown here is derived from an EMBL/GenBank/DDBJ whole genome shotgun (WGS) entry which is preliminary data.</text>
</comment>
<organism evidence="3 4">
    <name type="scientific">Gulosibacter chungangensis</name>
    <dbReference type="NCBI Taxonomy" id="979746"/>
    <lineage>
        <taxon>Bacteria</taxon>
        <taxon>Bacillati</taxon>
        <taxon>Actinomycetota</taxon>
        <taxon>Actinomycetes</taxon>
        <taxon>Micrococcales</taxon>
        <taxon>Microbacteriaceae</taxon>
        <taxon>Gulosibacter</taxon>
    </lineage>
</organism>
<dbReference type="GO" id="GO:0010181">
    <property type="term" value="F:FMN binding"/>
    <property type="evidence" value="ECO:0007669"/>
    <property type="project" value="InterPro"/>
</dbReference>
<dbReference type="AlphaFoldDB" id="A0A7J5BF40"/>
<evidence type="ECO:0000313" key="3">
    <source>
        <dbReference type="EMBL" id="KAB1644844.1"/>
    </source>
</evidence>
<dbReference type="RefSeq" id="WP_158050857.1">
    <property type="nucleotide sequence ID" value="NZ_WBKB01000001.1"/>
</dbReference>
<name>A0A7J5BF40_9MICO</name>
<dbReference type="PANTHER" id="PTHR30466">
    <property type="entry name" value="FLAVIN REDUCTASE"/>
    <property type="match status" value="1"/>
</dbReference>
<dbReference type="EMBL" id="WBKB01000001">
    <property type="protein sequence ID" value="KAB1644844.1"/>
    <property type="molecule type" value="Genomic_DNA"/>
</dbReference>
<evidence type="ECO:0000256" key="1">
    <source>
        <dbReference type="ARBA" id="ARBA00023002"/>
    </source>
</evidence>
<proteinExistence type="predicted"/>
<dbReference type="Gene3D" id="2.30.110.10">
    <property type="entry name" value="Electron Transport, Fmn-binding Protein, Chain A"/>
    <property type="match status" value="1"/>
</dbReference>
<keyword evidence="3" id="KW-0503">Monooxygenase</keyword>